<dbReference type="GO" id="GO:0003677">
    <property type="term" value="F:DNA binding"/>
    <property type="evidence" value="ECO:0007669"/>
    <property type="project" value="InterPro"/>
</dbReference>
<dbReference type="OrthoDB" id="400018at2"/>
<dbReference type="PANTHER" id="PTHR34388:SF1">
    <property type="entry name" value="DNA POLYMERASE III SUBUNIT DELTA"/>
    <property type="match status" value="1"/>
</dbReference>
<dbReference type="InterPro" id="IPR027417">
    <property type="entry name" value="P-loop_NTPase"/>
</dbReference>
<evidence type="ECO:0000313" key="8">
    <source>
        <dbReference type="Proteomes" id="UP000019265"/>
    </source>
</evidence>
<evidence type="ECO:0000256" key="2">
    <source>
        <dbReference type="ARBA" id="ARBA00022695"/>
    </source>
</evidence>
<evidence type="ECO:0000313" key="7">
    <source>
        <dbReference type="EMBL" id="AHI53884.1"/>
    </source>
</evidence>
<accession>W6AJI9</accession>
<protein>
    <submittedName>
        <fullName evidence="7">DNA polymerase III subunit delta</fullName>
    </submittedName>
</protein>
<keyword evidence="4" id="KW-0239">DNA-directed DNA polymerase</keyword>
<evidence type="ECO:0000259" key="5">
    <source>
        <dbReference type="Pfam" id="PF06144"/>
    </source>
</evidence>
<dbReference type="eggNOG" id="COG1466">
    <property type="taxonomic scope" value="Bacteria"/>
</dbReference>
<dbReference type="GO" id="GO:0003887">
    <property type="term" value="F:DNA-directed DNA polymerase activity"/>
    <property type="evidence" value="ECO:0007669"/>
    <property type="project" value="UniProtKB-KW"/>
</dbReference>
<proteinExistence type="predicted"/>
<gene>
    <name evidence="7" type="primary">holA</name>
    <name evidence="7" type="ORF">SSABA_v1c04770</name>
</gene>
<dbReference type="InterPro" id="IPR048466">
    <property type="entry name" value="DNA_pol3_delta-like_C"/>
</dbReference>
<keyword evidence="2" id="KW-0548">Nucleotidyltransferase</keyword>
<keyword evidence="1" id="KW-0808">Transferase</keyword>
<dbReference type="KEGG" id="ssab:SSABA_v1c04770"/>
<evidence type="ECO:0000256" key="4">
    <source>
        <dbReference type="ARBA" id="ARBA00022932"/>
    </source>
</evidence>
<dbReference type="Pfam" id="PF06144">
    <property type="entry name" value="DNA_pol3_delta"/>
    <property type="match status" value="1"/>
</dbReference>
<dbReference type="Gene3D" id="1.20.272.10">
    <property type="match status" value="1"/>
</dbReference>
<dbReference type="HOGENOM" id="CLU_044694_4_1_14"/>
<name>W6AJI9_9MOLU</name>
<dbReference type="RefSeq" id="WP_025251025.1">
    <property type="nucleotide sequence ID" value="NZ_CP006934.1"/>
</dbReference>
<dbReference type="InterPro" id="IPR010372">
    <property type="entry name" value="DNA_pol3_delta_N"/>
</dbReference>
<feature type="domain" description="DNA polymerase III delta subunit-like C-terminal" evidence="6">
    <location>
        <begin position="197"/>
        <end position="313"/>
    </location>
</feature>
<reference evidence="7 8" key="1">
    <citation type="journal article" date="2014" name="Genome Biol. Evol.">
        <title>Molecular evolution of the substrate utilization strategies and putative virulence factors in mosquito-associated Spiroplasma species.</title>
        <authorList>
            <person name="Chang T.H."/>
            <person name="Lo W.S."/>
            <person name="Ku C."/>
            <person name="Chen L.L."/>
            <person name="Kuo C.H."/>
        </authorList>
    </citation>
    <scope>NUCLEOTIDE SEQUENCE [LARGE SCALE GENOMIC DNA]</scope>
    <source>
        <strain evidence="7">Ar-1343</strain>
    </source>
</reference>
<evidence type="ECO:0000256" key="1">
    <source>
        <dbReference type="ARBA" id="ARBA00022679"/>
    </source>
</evidence>
<organism evidence="7 8">
    <name type="scientific">Spiroplasma sabaudiense Ar-1343</name>
    <dbReference type="NCBI Taxonomy" id="1276257"/>
    <lineage>
        <taxon>Bacteria</taxon>
        <taxon>Bacillati</taxon>
        <taxon>Mycoplasmatota</taxon>
        <taxon>Mollicutes</taxon>
        <taxon>Entomoplasmatales</taxon>
        <taxon>Spiroplasmataceae</taxon>
        <taxon>Spiroplasma</taxon>
    </lineage>
</organism>
<dbReference type="Gene3D" id="3.40.50.300">
    <property type="entry name" value="P-loop containing nucleotide triphosphate hydrolases"/>
    <property type="match status" value="1"/>
</dbReference>
<keyword evidence="8" id="KW-1185">Reference proteome</keyword>
<dbReference type="AlphaFoldDB" id="W6AJI9"/>
<dbReference type="GO" id="GO:0009360">
    <property type="term" value="C:DNA polymerase III complex"/>
    <property type="evidence" value="ECO:0007669"/>
    <property type="project" value="InterPro"/>
</dbReference>
<dbReference type="Pfam" id="PF21694">
    <property type="entry name" value="DNA_pol3_delta_C"/>
    <property type="match status" value="1"/>
</dbReference>
<evidence type="ECO:0000256" key="3">
    <source>
        <dbReference type="ARBA" id="ARBA00022705"/>
    </source>
</evidence>
<dbReference type="STRING" id="1276257.SSABA_v1c04770"/>
<dbReference type="Proteomes" id="UP000019265">
    <property type="component" value="Chromosome"/>
</dbReference>
<dbReference type="GO" id="GO:0006261">
    <property type="term" value="P:DNA-templated DNA replication"/>
    <property type="evidence" value="ECO:0007669"/>
    <property type="project" value="TreeGrafter"/>
</dbReference>
<evidence type="ECO:0000259" key="6">
    <source>
        <dbReference type="Pfam" id="PF21694"/>
    </source>
</evidence>
<sequence>MNLIIGTDAFLVEKELEKTTKIINKNKDFEIIRFNLIEEDFENIVNQANTFSLFSSQKLIIIEECWFLTEKKVNLNKSFSVEKFQTFIENFPPENSLILTLNESKISKKLKIGKFVESKFKIIEIPALNINTAYNFIEKKLNHEGILFDSKAIWEFLNIVPLDARVIRNEISKLIGLGKPIDLNNVNSVLNEYYFYDIFKIVNSFLNEKIVDFMSDYYKYIQLNKDVLGFIYLIISSLIQVRNIIILKNKSYNFNHISERLGINMFRINKLLEIKVQNLDKINDKIKEMYVIISNILKGNFDSKVIPELSFIKLMVG</sequence>
<dbReference type="NCBIfam" id="TIGR01128">
    <property type="entry name" value="holA"/>
    <property type="match status" value="1"/>
</dbReference>
<keyword evidence="3" id="KW-0235">DNA replication</keyword>
<dbReference type="InterPro" id="IPR005790">
    <property type="entry name" value="DNA_polIII_delta"/>
</dbReference>
<dbReference type="PANTHER" id="PTHR34388">
    <property type="entry name" value="DNA POLYMERASE III SUBUNIT DELTA"/>
    <property type="match status" value="1"/>
</dbReference>
<dbReference type="PATRIC" id="fig|1276257.3.peg.487"/>
<dbReference type="EMBL" id="CP006934">
    <property type="protein sequence ID" value="AHI53884.1"/>
    <property type="molecule type" value="Genomic_DNA"/>
</dbReference>
<feature type="domain" description="DNA polymerase III delta N-terminal" evidence="5">
    <location>
        <begin position="3"/>
        <end position="124"/>
    </location>
</feature>
<dbReference type="SUPFAM" id="SSF52540">
    <property type="entry name" value="P-loop containing nucleoside triphosphate hydrolases"/>
    <property type="match status" value="1"/>
</dbReference>